<dbReference type="Proteomes" id="UP000299102">
    <property type="component" value="Unassembled WGS sequence"/>
</dbReference>
<sequence>MIDGKQATAVASALSDPQRFRGSELRVLRAELYEWRWRTAKWRGGSPRHLFSNSANHLRRNRRFDSLRPQYAHSSSTTSIDRSIRSRLFRVLRIRPFFNMPPIRSAFAERSLDNPSRAFTL</sequence>
<reference evidence="1 2" key="1">
    <citation type="journal article" date="2019" name="Commun. Biol.">
        <title>The bagworm genome reveals a unique fibroin gene that provides high tensile strength.</title>
        <authorList>
            <person name="Kono N."/>
            <person name="Nakamura H."/>
            <person name="Ohtoshi R."/>
            <person name="Tomita M."/>
            <person name="Numata K."/>
            <person name="Arakawa K."/>
        </authorList>
    </citation>
    <scope>NUCLEOTIDE SEQUENCE [LARGE SCALE GENOMIC DNA]</scope>
</reference>
<name>A0A4C1VS07_EUMVA</name>
<proteinExistence type="predicted"/>
<organism evidence="1 2">
    <name type="scientific">Eumeta variegata</name>
    <name type="common">Bagworm moth</name>
    <name type="synonym">Eumeta japonica</name>
    <dbReference type="NCBI Taxonomy" id="151549"/>
    <lineage>
        <taxon>Eukaryota</taxon>
        <taxon>Metazoa</taxon>
        <taxon>Ecdysozoa</taxon>
        <taxon>Arthropoda</taxon>
        <taxon>Hexapoda</taxon>
        <taxon>Insecta</taxon>
        <taxon>Pterygota</taxon>
        <taxon>Neoptera</taxon>
        <taxon>Endopterygota</taxon>
        <taxon>Lepidoptera</taxon>
        <taxon>Glossata</taxon>
        <taxon>Ditrysia</taxon>
        <taxon>Tineoidea</taxon>
        <taxon>Psychidae</taxon>
        <taxon>Oiketicinae</taxon>
        <taxon>Eumeta</taxon>
    </lineage>
</organism>
<accession>A0A4C1VS07</accession>
<gene>
    <name evidence="1" type="ORF">EVAR_36207_1</name>
</gene>
<comment type="caution">
    <text evidence="1">The sequence shown here is derived from an EMBL/GenBank/DDBJ whole genome shotgun (WGS) entry which is preliminary data.</text>
</comment>
<dbReference type="EMBL" id="BGZK01000399">
    <property type="protein sequence ID" value="GBP41451.1"/>
    <property type="molecule type" value="Genomic_DNA"/>
</dbReference>
<keyword evidence="2" id="KW-1185">Reference proteome</keyword>
<dbReference type="AlphaFoldDB" id="A0A4C1VS07"/>
<evidence type="ECO:0000313" key="1">
    <source>
        <dbReference type="EMBL" id="GBP41451.1"/>
    </source>
</evidence>
<protein>
    <submittedName>
        <fullName evidence="1">Uncharacterized protein</fullName>
    </submittedName>
</protein>
<evidence type="ECO:0000313" key="2">
    <source>
        <dbReference type="Proteomes" id="UP000299102"/>
    </source>
</evidence>